<dbReference type="GO" id="GO:0008343">
    <property type="term" value="P:adult feeding behavior"/>
    <property type="evidence" value="ECO:0007669"/>
    <property type="project" value="TreeGrafter"/>
</dbReference>
<dbReference type="Gene3D" id="4.10.760.10">
    <property type="entry name" value="Agouti domain"/>
    <property type="match status" value="1"/>
</dbReference>
<dbReference type="PANTHER" id="PTHR16551">
    <property type="entry name" value="AGOUTI RELATED"/>
    <property type="match status" value="1"/>
</dbReference>
<dbReference type="GO" id="GO:0009755">
    <property type="term" value="P:hormone-mediated signaling pathway"/>
    <property type="evidence" value="ECO:0007669"/>
    <property type="project" value="InterPro"/>
</dbReference>
<evidence type="ECO:0000256" key="4">
    <source>
        <dbReference type="ARBA" id="ARBA00022854"/>
    </source>
</evidence>
<keyword evidence="4" id="KW-0960">Knottin</keyword>
<dbReference type="OMA" id="CEPCASC"/>
<evidence type="ECO:0000256" key="2">
    <source>
        <dbReference type="ARBA" id="ARBA00022525"/>
    </source>
</evidence>
<dbReference type="GO" id="GO:0005615">
    <property type="term" value="C:extracellular space"/>
    <property type="evidence" value="ECO:0007669"/>
    <property type="project" value="TreeGrafter"/>
</dbReference>
<comment type="caution">
    <text evidence="6">Lacks conserved residue(s) required for the propagation of feature annotation.</text>
</comment>
<keyword evidence="5 6" id="KW-1015">Disulfide bond</keyword>
<dbReference type="Pfam" id="PF05039">
    <property type="entry name" value="Agouti"/>
    <property type="match status" value="1"/>
</dbReference>
<dbReference type="STRING" id="42514.ENSPNAP00000011324"/>
<evidence type="ECO:0000313" key="10">
    <source>
        <dbReference type="Ensembl" id="ENSPNAP00000011324.1"/>
    </source>
</evidence>
<comment type="subcellular location">
    <subcellularLocation>
        <location evidence="1">Secreted</location>
    </subcellularLocation>
</comment>
<reference evidence="10" key="3">
    <citation type="submission" date="2025-09" db="UniProtKB">
        <authorList>
            <consortium name="Ensembl"/>
        </authorList>
    </citation>
    <scope>IDENTIFICATION</scope>
</reference>
<dbReference type="AlphaFoldDB" id="A0A3B4CLA6"/>
<evidence type="ECO:0000256" key="5">
    <source>
        <dbReference type="ARBA" id="ARBA00023157"/>
    </source>
</evidence>
<evidence type="ECO:0000256" key="8">
    <source>
        <dbReference type="SAM" id="SignalP"/>
    </source>
</evidence>
<evidence type="ECO:0000256" key="7">
    <source>
        <dbReference type="SAM" id="MobiDB-lite"/>
    </source>
</evidence>
<dbReference type="PANTHER" id="PTHR16551:SF5">
    <property type="entry name" value="AGOUTI-RELATED PEPTIDE 2"/>
    <property type="match status" value="1"/>
</dbReference>
<feature type="signal peptide" evidence="8">
    <location>
        <begin position="1"/>
        <end position="23"/>
    </location>
</feature>
<evidence type="ECO:0000256" key="3">
    <source>
        <dbReference type="ARBA" id="ARBA00022729"/>
    </source>
</evidence>
<keyword evidence="11" id="KW-1185">Reference proteome</keyword>
<dbReference type="GO" id="GO:0070996">
    <property type="term" value="F:type 1 melanocortin receptor binding"/>
    <property type="evidence" value="ECO:0007669"/>
    <property type="project" value="Ensembl"/>
</dbReference>
<feature type="disulfide bond" evidence="6">
    <location>
        <begin position="105"/>
        <end position="123"/>
    </location>
</feature>
<protein>
    <recommendedName>
        <fullName evidence="9">Agouti domain-containing protein</fullName>
    </recommendedName>
</protein>
<feature type="chain" id="PRO_5017430799" description="Agouti domain-containing protein" evidence="8">
    <location>
        <begin position="24"/>
        <end position="133"/>
    </location>
</feature>
<dbReference type="GO" id="GO:0007218">
    <property type="term" value="P:neuropeptide signaling pathway"/>
    <property type="evidence" value="ECO:0007669"/>
    <property type="project" value="TreeGrafter"/>
</dbReference>
<dbReference type="GO" id="GO:2000253">
    <property type="term" value="P:positive regulation of feeding behavior"/>
    <property type="evidence" value="ECO:0007669"/>
    <property type="project" value="TreeGrafter"/>
</dbReference>
<dbReference type="GO" id="GO:0005184">
    <property type="term" value="F:neuropeptide hormone activity"/>
    <property type="evidence" value="ECO:0007669"/>
    <property type="project" value="TreeGrafter"/>
</dbReference>
<dbReference type="SUPFAM" id="SSF57055">
    <property type="entry name" value="Agouti-related protein"/>
    <property type="match status" value="1"/>
</dbReference>
<dbReference type="Proteomes" id="UP001501920">
    <property type="component" value="Chromosome 2"/>
</dbReference>
<dbReference type="InterPro" id="IPR036836">
    <property type="entry name" value="Agouti_dom_sf"/>
</dbReference>
<keyword evidence="2" id="KW-0964">Secreted</keyword>
<dbReference type="GeneID" id="108437499"/>
<accession>A0A3B4CLA6</accession>
<dbReference type="GO" id="GO:0033555">
    <property type="term" value="P:multicellular organismal response to stress"/>
    <property type="evidence" value="ECO:0007669"/>
    <property type="project" value="Ensembl"/>
</dbReference>
<dbReference type="GeneTree" id="ENSGT00730000112562"/>
<dbReference type="SMART" id="SM00792">
    <property type="entry name" value="Agouti"/>
    <property type="match status" value="1"/>
</dbReference>
<proteinExistence type="predicted"/>
<dbReference type="PROSITE" id="PS51150">
    <property type="entry name" value="AGOUTI_2"/>
    <property type="match status" value="1"/>
</dbReference>
<reference evidence="10 11" key="1">
    <citation type="submission" date="2020-10" db="EMBL/GenBank/DDBJ databases">
        <title>Pygocentrus nattereri (red-bellied piranha) genome, fPygNat1, primary haplotype.</title>
        <authorList>
            <person name="Myers G."/>
            <person name="Meyer A."/>
            <person name="Karagic N."/>
            <person name="Pippel M."/>
            <person name="Winkler S."/>
            <person name="Tracey A."/>
            <person name="Wood J."/>
            <person name="Formenti G."/>
            <person name="Howe K."/>
            <person name="Fedrigo O."/>
            <person name="Jarvis E.D."/>
        </authorList>
    </citation>
    <scope>NUCLEOTIDE SEQUENCE [LARGE SCALE GENOMIC DNA]</scope>
</reference>
<feature type="domain" description="Agouti" evidence="9">
    <location>
        <begin position="92"/>
        <end position="130"/>
    </location>
</feature>
<organism evidence="10 11">
    <name type="scientific">Pygocentrus nattereri</name>
    <name type="common">Red-bellied piranha</name>
    <dbReference type="NCBI Taxonomy" id="42514"/>
    <lineage>
        <taxon>Eukaryota</taxon>
        <taxon>Metazoa</taxon>
        <taxon>Chordata</taxon>
        <taxon>Craniata</taxon>
        <taxon>Vertebrata</taxon>
        <taxon>Euteleostomi</taxon>
        <taxon>Actinopterygii</taxon>
        <taxon>Neopterygii</taxon>
        <taxon>Teleostei</taxon>
        <taxon>Ostariophysi</taxon>
        <taxon>Characiformes</taxon>
        <taxon>Characoidei</taxon>
        <taxon>Pygocentrus</taxon>
    </lineage>
</organism>
<evidence type="ECO:0000256" key="1">
    <source>
        <dbReference type="ARBA" id="ARBA00004613"/>
    </source>
</evidence>
<evidence type="ECO:0000259" key="9">
    <source>
        <dbReference type="PROSITE" id="PS51150"/>
    </source>
</evidence>
<evidence type="ECO:0000313" key="11">
    <source>
        <dbReference type="Proteomes" id="UP001501920"/>
    </source>
</evidence>
<feature type="disulfide bond" evidence="6">
    <location>
        <begin position="114"/>
        <end position="121"/>
    </location>
</feature>
<dbReference type="CTD" id="796595"/>
<dbReference type="OrthoDB" id="8717782at2759"/>
<name>A0A3B4CLA6_PYGNA</name>
<reference evidence="10" key="2">
    <citation type="submission" date="2025-08" db="UniProtKB">
        <authorList>
            <consortium name="Ensembl"/>
        </authorList>
    </citation>
    <scope>IDENTIFICATION</scope>
</reference>
<feature type="region of interest" description="Disordered" evidence="7">
    <location>
        <begin position="29"/>
        <end position="54"/>
    </location>
</feature>
<dbReference type="InterPro" id="IPR007733">
    <property type="entry name" value="Agouti"/>
</dbReference>
<dbReference type="InterPro" id="IPR027300">
    <property type="entry name" value="Agouti_dom"/>
</dbReference>
<dbReference type="GO" id="GO:0051463">
    <property type="term" value="P:negative regulation of cortisol secretion"/>
    <property type="evidence" value="ECO:0007669"/>
    <property type="project" value="Ensembl"/>
</dbReference>
<dbReference type="RefSeq" id="XP_017570118.1">
    <property type="nucleotide sequence ID" value="XM_017714629.2"/>
</dbReference>
<evidence type="ECO:0000256" key="6">
    <source>
        <dbReference type="PROSITE-ProRule" id="PRU00494"/>
    </source>
</evidence>
<dbReference type="GO" id="GO:0043473">
    <property type="term" value="P:pigmentation"/>
    <property type="evidence" value="ECO:0007669"/>
    <property type="project" value="Ensembl"/>
</dbReference>
<sequence>MAGGLRLCFCICLFLSLVQRSVGAVDSHKKHENDAAHHQIASSSARPGAWNPAEEKPKRLFARTRYLSTQRLHVPRPKMEPVGAAPVPVRRCAGLMESCSGRTPCCEPCASCHCRLFNTICHCWRLGSCPKKT</sequence>
<keyword evidence="3 8" id="KW-0732">Signal</keyword>
<dbReference type="Ensembl" id="ENSPNAT00000018252.2">
    <property type="protein sequence ID" value="ENSPNAP00000011324.1"/>
    <property type="gene ID" value="ENSPNAG00000016974.2"/>
</dbReference>